<dbReference type="EMBL" id="CP014230">
    <property type="protein sequence ID" value="AMD93280.1"/>
    <property type="molecule type" value="Genomic_DNA"/>
</dbReference>
<keyword evidence="3" id="KW-1185">Reference proteome</keyword>
<feature type="compositionally biased region" description="Low complexity" evidence="1">
    <location>
        <begin position="142"/>
        <end position="153"/>
    </location>
</feature>
<dbReference type="KEGG" id="doa:AXF15_09350"/>
<protein>
    <submittedName>
        <fullName evidence="2">Uncharacterized protein</fullName>
    </submittedName>
</protein>
<organism evidence="2 3">
    <name type="scientific">Desulfomicrobium orale DSM 12838</name>
    <dbReference type="NCBI Taxonomy" id="888061"/>
    <lineage>
        <taxon>Bacteria</taxon>
        <taxon>Pseudomonadati</taxon>
        <taxon>Thermodesulfobacteriota</taxon>
        <taxon>Desulfovibrionia</taxon>
        <taxon>Desulfovibrionales</taxon>
        <taxon>Desulfomicrobiaceae</taxon>
        <taxon>Desulfomicrobium</taxon>
    </lineage>
</organism>
<dbReference type="Proteomes" id="UP000063964">
    <property type="component" value="Chromosome"/>
</dbReference>
<feature type="region of interest" description="Disordered" evidence="1">
    <location>
        <begin position="132"/>
        <end position="153"/>
    </location>
</feature>
<gene>
    <name evidence="2" type="ORF">AXF15_09350</name>
</gene>
<evidence type="ECO:0000256" key="1">
    <source>
        <dbReference type="SAM" id="MobiDB-lite"/>
    </source>
</evidence>
<dbReference type="STRING" id="888061.AXF15_09350"/>
<sequence length="153" mass="17107">MSKALQNQLSKSLREQGDMARDMAMAELKDLKKDLQELEKTLTAKKAPDQGLLMDISHGAFELFRTASIVLETENLQNLLLGAAEEGRDLEYLEKKGAMLLTKPEGWHWFSPKGEMFFLAAPGETRLAAQKLQDRLTRKTPAKPAAPKAPLEE</sequence>
<accession>A0A0X8JQX7</accession>
<dbReference type="RefSeq" id="WP_066606440.1">
    <property type="nucleotide sequence ID" value="NZ_CP014230.1"/>
</dbReference>
<dbReference type="OrthoDB" id="5458493at2"/>
<reference evidence="3" key="1">
    <citation type="submission" date="2016-02" db="EMBL/GenBank/DDBJ databases">
        <authorList>
            <person name="Holder M.E."/>
            <person name="Ajami N.J."/>
            <person name="Petrosino J.F."/>
        </authorList>
    </citation>
    <scope>NUCLEOTIDE SEQUENCE [LARGE SCALE GENOMIC DNA]</scope>
    <source>
        <strain evidence="3">DSM 12838</strain>
    </source>
</reference>
<evidence type="ECO:0000313" key="2">
    <source>
        <dbReference type="EMBL" id="AMD93280.1"/>
    </source>
</evidence>
<dbReference type="AlphaFoldDB" id="A0A0X8JQX7"/>
<evidence type="ECO:0000313" key="3">
    <source>
        <dbReference type="Proteomes" id="UP000063964"/>
    </source>
</evidence>
<name>A0A0X8JQX7_9BACT</name>
<proteinExistence type="predicted"/>